<keyword evidence="1" id="KW-1133">Transmembrane helix</keyword>
<feature type="transmembrane region" description="Helical" evidence="1">
    <location>
        <begin position="6"/>
        <end position="25"/>
    </location>
</feature>
<dbReference type="Proteomes" id="UP001322664">
    <property type="component" value="Chromosome"/>
</dbReference>
<evidence type="ECO:0000313" key="3">
    <source>
        <dbReference type="Proteomes" id="UP001322664"/>
    </source>
</evidence>
<sequence>MSLPLVFIIVIAIMATFAIAIILIARQNNFSTKQTIDPMPTKSQDEHHRK</sequence>
<keyword evidence="1" id="KW-0812">Transmembrane</keyword>
<gene>
    <name evidence="2" type="ORF">R6U77_11505</name>
</gene>
<organism evidence="2 3">
    <name type="scientific">Lysinibacillus louembei</name>
    <dbReference type="NCBI Taxonomy" id="1470088"/>
    <lineage>
        <taxon>Bacteria</taxon>
        <taxon>Bacillati</taxon>
        <taxon>Bacillota</taxon>
        <taxon>Bacilli</taxon>
        <taxon>Bacillales</taxon>
        <taxon>Bacillaceae</taxon>
        <taxon>Lysinibacillus</taxon>
    </lineage>
</organism>
<protein>
    <recommendedName>
        <fullName evidence="4">YtzI protein</fullName>
    </recommendedName>
</protein>
<proteinExistence type="predicted"/>
<dbReference type="EMBL" id="CP137624">
    <property type="protein sequence ID" value="WPK10511.1"/>
    <property type="molecule type" value="Genomic_DNA"/>
</dbReference>
<accession>A0ABZ0RTI6</accession>
<dbReference type="RefSeq" id="WP_293927605.1">
    <property type="nucleotide sequence ID" value="NZ_CP137624.1"/>
</dbReference>
<evidence type="ECO:0008006" key="4">
    <source>
        <dbReference type="Google" id="ProtNLM"/>
    </source>
</evidence>
<evidence type="ECO:0000313" key="2">
    <source>
        <dbReference type="EMBL" id="WPK10511.1"/>
    </source>
</evidence>
<keyword evidence="1" id="KW-0472">Membrane</keyword>
<keyword evidence="3" id="KW-1185">Reference proteome</keyword>
<reference evidence="2 3" key="1">
    <citation type="submission" date="2023-09" db="EMBL/GenBank/DDBJ databases">
        <authorList>
            <person name="Page C.A."/>
            <person name="Perez-Diaz I.M."/>
        </authorList>
    </citation>
    <scope>NUCLEOTIDE SEQUENCE [LARGE SCALE GENOMIC DNA]</scope>
    <source>
        <strain evidence="2 3">Ll15</strain>
    </source>
</reference>
<evidence type="ECO:0000256" key="1">
    <source>
        <dbReference type="SAM" id="Phobius"/>
    </source>
</evidence>
<name>A0ABZ0RTI6_9BACI</name>